<gene>
    <name evidence="2" type="ORF">ACFSY7_12345</name>
</gene>
<reference evidence="3" key="1">
    <citation type="journal article" date="2019" name="Int. J. Syst. Evol. Microbiol.">
        <title>The Global Catalogue of Microorganisms (GCM) 10K type strain sequencing project: providing services to taxonomists for standard genome sequencing and annotation.</title>
        <authorList>
            <consortium name="The Broad Institute Genomics Platform"/>
            <consortium name="The Broad Institute Genome Sequencing Center for Infectious Disease"/>
            <person name="Wu L."/>
            <person name="Ma J."/>
        </authorList>
    </citation>
    <scope>NUCLEOTIDE SEQUENCE [LARGE SCALE GENOMIC DNA]</scope>
    <source>
        <strain evidence="3">KCTC 33522</strain>
    </source>
</reference>
<evidence type="ECO:0008006" key="4">
    <source>
        <dbReference type="Google" id="ProtNLM"/>
    </source>
</evidence>
<organism evidence="2 3">
    <name type="scientific">Kurthia populi</name>
    <dbReference type="NCBI Taxonomy" id="1562132"/>
    <lineage>
        <taxon>Bacteria</taxon>
        <taxon>Bacillati</taxon>
        <taxon>Bacillota</taxon>
        <taxon>Bacilli</taxon>
        <taxon>Bacillales</taxon>
        <taxon>Caryophanaceae</taxon>
        <taxon>Kurthia</taxon>
    </lineage>
</organism>
<protein>
    <recommendedName>
        <fullName evidence="4">GIY-YIG domain-containing protein</fullName>
    </recommendedName>
</protein>
<dbReference type="Proteomes" id="UP001597568">
    <property type="component" value="Unassembled WGS sequence"/>
</dbReference>
<dbReference type="SUPFAM" id="SSF82771">
    <property type="entry name" value="GIY-YIG endonuclease"/>
    <property type="match status" value="1"/>
</dbReference>
<comment type="caution">
    <text evidence="2">The sequence shown here is derived from an EMBL/GenBank/DDBJ whole genome shotgun (WGS) entry which is preliminary data.</text>
</comment>
<proteinExistence type="predicted"/>
<sequence length="187" mass="20990">MSLKNFLGDLAKKAIEQAPNLIAKATSAATEEASKRQAKLDRHSSVKGNSSNMSNEPRFGGCTLDEWDRRWITIGKLEELTVEKLQPYNKSIGLYKAMENGKVKYIGRAIEYNNGGFRKRLRDYVRPSNSGRTHQSGQSMNANAKNLVISVLIVGNSAAQVETVKQLETAMIQHYERVSEMWNVQKN</sequence>
<feature type="region of interest" description="Disordered" evidence="1">
    <location>
        <begin position="33"/>
        <end position="59"/>
    </location>
</feature>
<evidence type="ECO:0000313" key="2">
    <source>
        <dbReference type="EMBL" id="MFD2869276.1"/>
    </source>
</evidence>
<evidence type="ECO:0000256" key="1">
    <source>
        <dbReference type="SAM" id="MobiDB-lite"/>
    </source>
</evidence>
<feature type="compositionally biased region" description="Basic and acidic residues" evidence="1">
    <location>
        <begin position="33"/>
        <end position="44"/>
    </location>
</feature>
<name>A0ABW5Y1U7_9BACL</name>
<feature type="compositionally biased region" description="Polar residues" evidence="1">
    <location>
        <begin position="46"/>
        <end position="55"/>
    </location>
</feature>
<keyword evidence="3" id="KW-1185">Reference proteome</keyword>
<dbReference type="EMBL" id="JBHUOR010000109">
    <property type="protein sequence ID" value="MFD2869276.1"/>
    <property type="molecule type" value="Genomic_DNA"/>
</dbReference>
<evidence type="ECO:0000313" key="3">
    <source>
        <dbReference type="Proteomes" id="UP001597568"/>
    </source>
</evidence>
<dbReference type="InterPro" id="IPR035901">
    <property type="entry name" value="GIY-YIG_endonuc_sf"/>
</dbReference>
<accession>A0ABW5Y1U7</accession>
<dbReference type="RefSeq" id="WP_380148059.1">
    <property type="nucleotide sequence ID" value="NZ_JBHUOR010000109.1"/>
</dbReference>